<reference evidence="1" key="1">
    <citation type="journal article" date="2015" name="Nature">
        <title>Complex archaea that bridge the gap between prokaryotes and eukaryotes.</title>
        <authorList>
            <person name="Spang A."/>
            <person name="Saw J.H."/>
            <person name="Jorgensen S.L."/>
            <person name="Zaremba-Niedzwiedzka K."/>
            <person name="Martijn J."/>
            <person name="Lind A.E."/>
            <person name="van Eijk R."/>
            <person name="Schleper C."/>
            <person name="Guy L."/>
            <person name="Ettema T.J."/>
        </authorList>
    </citation>
    <scope>NUCLEOTIDE SEQUENCE</scope>
</reference>
<organism evidence="1">
    <name type="scientific">marine sediment metagenome</name>
    <dbReference type="NCBI Taxonomy" id="412755"/>
    <lineage>
        <taxon>unclassified sequences</taxon>
        <taxon>metagenomes</taxon>
        <taxon>ecological metagenomes</taxon>
    </lineage>
</organism>
<gene>
    <name evidence="1" type="ORF">LCGC14_0669820</name>
</gene>
<evidence type="ECO:0000313" key="1">
    <source>
        <dbReference type="EMBL" id="KKN46758.1"/>
    </source>
</evidence>
<accession>A0A0F9TZE9</accession>
<proteinExistence type="predicted"/>
<dbReference type="EMBL" id="LAZR01001313">
    <property type="protein sequence ID" value="KKN46758.1"/>
    <property type="molecule type" value="Genomic_DNA"/>
</dbReference>
<comment type="caution">
    <text evidence="1">The sequence shown here is derived from an EMBL/GenBank/DDBJ whole genome shotgun (WGS) entry which is preliminary data.</text>
</comment>
<dbReference type="AlphaFoldDB" id="A0A0F9TZE9"/>
<protein>
    <submittedName>
        <fullName evidence="1">Uncharacterized protein</fullName>
    </submittedName>
</protein>
<sequence length="524" mass="60239">MRVVSLAVFRHVNSPYELPQAGIKQGRFYTDYLPAAIRTYRTIYPEWELRIHHDGTVLESDYGQTLQWLADAGIVKLVHMGPADKLCESMLWRMAPLDDPEVEYFVCRDIDSCPTPRERKAVDTWIDSGKIIHSINDSRSHTGLMGGMVGIKCAPFRAKMGGGIETFKPLWKTKGWDLNTHGDDQRFLNFFIKRRFRRDILWHTELPKAKGGLEDISPHIGASYCIQATLRYFENNPNAQTTQMQLIEDTAQVTEKIVLLGCNPNHDYSFLAPLTALLWKEVVGYKPLILFTGEREEWTKDPKLWHVLSACYQANAQCQHIGTVENHRDSTVAQICRLYGGDVIKNPNTWIITGDVDMWPLTKDWYQPKKPGLFHLWYANAYQGEKWPICYLGGLVSQWREIMGHREPGTRLCTRIQEQLDAGLGDDTDTWAAWNYDELLFGVRMKAWGGRTFGIDRHGGPPADRIDRCAWPKKVSVKGKVDAHLVRPGYADHWAKIRPILVQLLDPKWVAWADNYRNKYLELV</sequence>
<name>A0A0F9TZE9_9ZZZZ</name>